<dbReference type="Proteomes" id="UP000494363">
    <property type="component" value="Unassembled WGS sequence"/>
</dbReference>
<keyword evidence="2" id="KW-1185">Reference proteome</keyword>
<evidence type="ECO:0000313" key="1">
    <source>
        <dbReference type="EMBL" id="CAB3754308.1"/>
    </source>
</evidence>
<dbReference type="AlphaFoldDB" id="A0A6J5DJR2"/>
<organism evidence="1 2">
    <name type="scientific">Paraburkholderia humisilvae</name>
    <dbReference type="NCBI Taxonomy" id="627669"/>
    <lineage>
        <taxon>Bacteria</taxon>
        <taxon>Pseudomonadati</taxon>
        <taxon>Pseudomonadota</taxon>
        <taxon>Betaproteobacteria</taxon>
        <taxon>Burkholderiales</taxon>
        <taxon>Burkholderiaceae</taxon>
        <taxon>Paraburkholderia</taxon>
    </lineage>
</organism>
<sequence length="45" mass="5037">MLRRIFRALDLSFCFTRRARDAQLASISTGISVSLMYDGGLEVQA</sequence>
<name>A0A6J5DJR2_9BURK</name>
<evidence type="ECO:0000313" key="2">
    <source>
        <dbReference type="Proteomes" id="UP000494363"/>
    </source>
</evidence>
<dbReference type="EMBL" id="CADIKH010000009">
    <property type="protein sequence ID" value="CAB3754308.1"/>
    <property type="molecule type" value="Genomic_DNA"/>
</dbReference>
<protein>
    <submittedName>
        <fullName evidence="1">Uncharacterized protein</fullName>
    </submittedName>
</protein>
<reference evidence="1 2" key="1">
    <citation type="submission" date="2020-04" db="EMBL/GenBank/DDBJ databases">
        <authorList>
            <person name="De Canck E."/>
        </authorList>
    </citation>
    <scope>NUCLEOTIDE SEQUENCE [LARGE SCALE GENOMIC DNA]</scope>
    <source>
        <strain evidence="1 2">LMG 29542</strain>
    </source>
</reference>
<accession>A0A6J5DJR2</accession>
<gene>
    <name evidence="1" type="ORF">LMG29542_02310</name>
</gene>
<proteinExistence type="predicted"/>